<feature type="domain" description="RING-type" evidence="2">
    <location>
        <begin position="97"/>
        <end position="145"/>
    </location>
</feature>
<dbReference type="GO" id="GO:0008270">
    <property type="term" value="F:zinc ion binding"/>
    <property type="evidence" value="ECO:0007669"/>
    <property type="project" value="UniProtKB-KW"/>
</dbReference>
<dbReference type="Proteomes" id="UP001279734">
    <property type="component" value="Unassembled WGS sequence"/>
</dbReference>
<dbReference type="AlphaFoldDB" id="A0AAD3XT03"/>
<keyword evidence="1" id="KW-0863">Zinc-finger</keyword>
<keyword evidence="1" id="KW-0479">Metal-binding</keyword>
<organism evidence="3 4">
    <name type="scientific">Nepenthes gracilis</name>
    <name type="common">Slender pitcher plant</name>
    <dbReference type="NCBI Taxonomy" id="150966"/>
    <lineage>
        <taxon>Eukaryota</taxon>
        <taxon>Viridiplantae</taxon>
        <taxon>Streptophyta</taxon>
        <taxon>Embryophyta</taxon>
        <taxon>Tracheophyta</taxon>
        <taxon>Spermatophyta</taxon>
        <taxon>Magnoliopsida</taxon>
        <taxon>eudicotyledons</taxon>
        <taxon>Gunneridae</taxon>
        <taxon>Pentapetalae</taxon>
        <taxon>Caryophyllales</taxon>
        <taxon>Nepenthaceae</taxon>
        <taxon>Nepenthes</taxon>
    </lineage>
</organism>
<evidence type="ECO:0000259" key="2">
    <source>
        <dbReference type="PROSITE" id="PS50089"/>
    </source>
</evidence>
<dbReference type="EMBL" id="BSYO01000016">
    <property type="protein sequence ID" value="GMH16512.1"/>
    <property type="molecule type" value="Genomic_DNA"/>
</dbReference>
<dbReference type="PROSITE" id="PS50089">
    <property type="entry name" value="ZF_RING_2"/>
    <property type="match status" value="1"/>
</dbReference>
<dbReference type="InterPro" id="IPR001841">
    <property type="entry name" value="Znf_RING"/>
</dbReference>
<dbReference type="InterPro" id="IPR013083">
    <property type="entry name" value="Znf_RING/FYVE/PHD"/>
</dbReference>
<keyword evidence="4" id="KW-1185">Reference proteome</keyword>
<accession>A0AAD3XT03</accession>
<dbReference type="Gene3D" id="3.30.40.10">
    <property type="entry name" value="Zinc/RING finger domain, C3HC4 (zinc finger)"/>
    <property type="match status" value="1"/>
</dbReference>
<comment type="caution">
    <text evidence="3">The sequence shown here is derived from an EMBL/GenBank/DDBJ whole genome shotgun (WGS) entry which is preliminary data.</text>
</comment>
<name>A0AAD3XT03_NEPGR</name>
<dbReference type="PANTHER" id="PTHR47344">
    <property type="entry name" value="RING ZINC FINGER PROTEIN-RELATED"/>
    <property type="match status" value="1"/>
</dbReference>
<gene>
    <name evidence="3" type="ORF">Nepgr_018353</name>
</gene>
<dbReference type="SUPFAM" id="SSF57850">
    <property type="entry name" value="RING/U-box"/>
    <property type="match status" value="1"/>
</dbReference>
<proteinExistence type="predicted"/>
<evidence type="ECO:0000313" key="3">
    <source>
        <dbReference type="EMBL" id="GMH16512.1"/>
    </source>
</evidence>
<dbReference type="PANTHER" id="PTHR47344:SF1">
    <property type="entry name" value="RING ZINC FINGER PROTEIN-RELATED"/>
    <property type="match status" value="1"/>
</dbReference>
<keyword evidence="1" id="KW-0862">Zinc</keyword>
<reference evidence="3" key="1">
    <citation type="submission" date="2023-05" db="EMBL/GenBank/DDBJ databases">
        <title>Nepenthes gracilis genome sequencing.</title>
        <authorList>
            <person name="Fukushima K."/>
        </authorList>
    </citation>
    <scope>NUCLEOTIDE SEQUENCE</scope>
    <source>
        <strain evidence="3">SING2019-196</strain>
    </source>
</reference>
<evidence type="ECO:0000256" key="1">
    <source>
        <dbReference type="PROSITE-ProRule" id="PRU00175"/>
    </source>
</evidence>
<sequence length="337" mass="38841">MRGKNSVKIWSNCASDKLVIATFLLPHNCTSKVDLKQEIENWKKKLATSTKEHVNLYEVETWSLKTRNEDFTAKYICALQKQQCGMVGGNVYVKTVCSSCFEYLRPIEGDLQVISLCSHVFHKLCLQQWLEYCTNGKTHSCLFCKQICLPKNMRWLYLQSIGDPSDPILAQIQNVDDENNRKKLWRLVTKLEVMTTDFKLVVDCHIKVDNDRVKELFNCKESLSKEVMLKNKALKQKESIQQMLQTTTGAIGHSALECCRLRDKNLALAKELAALQFSYKELMTQCNHLYRGEARSQKDFLESNVHTGRPKKFGEKVSMRLTLRSNTEQSNDIIITI</sequence>
<evidence type="ECO:0000313" key="4">
    <source>
        <dbReference type="Proteomes" id="UP001279734"/>
    </source>
</evidence>
<protein>
    <recommendedName>
        <fullName evidence="2">RING-type domain-containing protein</fullName>
    </recommendedName>
</protein>